<dbReference type="Pfam" id="PF02874">
    <property type="entry name" value="ATP-synt_ab_N"/>
    <property type="match status" value="1"/>
</dbReference>
<comment type="similarity">
    <text evidence="3 16">Belongs to the ATPase alpha/beta chains family.</text>
</comment>
<feature type="binding site" evidence="16">
    <location>
        <begin position="169"/>
        <end position="176"/>
    </location>
    <ligand>
        <name>ATP</name>
        <dbReference type="ChEBI" id="CHEBI:30616"/>
    </ligand>
</feature>
<evidence type="ECO:0000256" key="15">
    <source>
        <dbReference type="ARBA" id="ARBA00026013"/>
    </source>
</evidence>
<dbReference type="Gene3D" id="3.40.50.300">
    <property type="entry name" value="P-loop containing nucleotide triphosphate hydrolases"/>
    <property type="match status" value="1"/>
</dbReference>
<keyword evidence="9 16" id="KW-0067">ATP-binding</keyword>
<evidence type="ECO:0000256" key="5">
    <source>
        <dbReference type="ARBA" id="ARBA00022475"/>
    </source>
</evidence>
<comment type="function">
    <text evidence="1 16">Produces ATP from ADP in the presence of a proton gradient across the membrane. The alpha chain is a regulatory subunit.</text>
</comment>
<evidence type="ECO:0000256" key="3">
    <source>
        <dbReference type="ARBA" id="ARBA00008936"/>
    </source>
</evidence>
<dbReference type="PROSITE" id="PS00152">
    <property type="entry name" value="ATPASE_ALPHA_BETA"/>
    <property type="match status" value="1"/>
</dbReference>
<evidence type="ECO:0000256" key="6">
    <source>
        <dbReference type="ARBA" id="ARBA00022519"/>
    </source>
</evidence>
<comment type="catalytic activity">
    <reaction evidence="16">
        <text>ATP + H2O + 4 H(+)(in) = ADP + phosphate + 5 H(+)(out)</text>
        <dbReference type="Rhea" id="RHEA:57720"/>
        <dbReference type="ChEBI" id="CHEBI:15377"/>
        <dbReference type="ChEBI" id="CHEBI:15378"/>
        <dbReference type="ChEBI" id="CHEBI:30616"/>
        <dbReference type="ChEBI" id="CHEBI:43474"/>
        <dbReference type="ChEBI" id="CHEBI:456216"/>
        <dbReference type="EC" id="7.1.2.2"/>
    </reaction>
</comment>
<dbReference type="Proteomes" id="UP000219182">
    <property type="component" value="Unassembled WGS sequence"/>
</dbReference>
<keyword evidence="4 16" id="KW-0813">Transport</keyword>
<dbReference type="CDD" id="cd01132">
    <property type="entry name" value="F1-ATPase_alpha_CD"/>
    <property type="match status" value="1"/>
</dbReference>
<dbReference type="NCBIfam" id="NF009884">
    <property type="entry name" value="PRK13343.1"/>
    <property type="match status" value="1"/>
</dbReference>
<feature type="site" description="Required for activity" evidence="16">
    <location>
        <position position="370"/>
    </location>
</feature>
<dbReference type="InterPro" id="IPR036121">
    <property type="entry name" value="ATPase_F1/V1/A1_a/bsu_N_sf"/>
</dbReference>
<dbReference type="AlphaFoldDB" id="A0A2A6FF36"/>
<evidence type="ECO:0000256" key="14">
    <source>
        <dbReference type="ARBA" id="ARBA00023310"/>
    </source>
</evidence>
<dbReference type="GO" id="GO:0045259">
    <property type="term" value="C:proton-transporting ATP synthase complex"/>
    <property type="evidence" value="ECO:0007669"/>
    <property type="project" value="UniProtKB-KW"/>
</dbReference>
<proteinExistence type="inferred from homology"/>
<comment type="subcellular location">
    <subcellularLocation>
        <location evidence="16">Cell membrane</location>
        <topology evidence="16">Peripheral membrane protein</topology>
    </subcellularLocation>
    <subcellularLocation>
        <location evidence="2">Membrane</location>
    </subcellularLocation>
</comment>
<dbReference type="FunFam" id="3.40.50.300:FF:002432">
    <property type="entry name" value="ATP synthase subunit alpha, mitochondrial"/>
    <property type="match status" value="1"/>
</dbReference>
<keyword evidence="14 16" id="KW-0066">ATP synthesis</keyword>
<evidence type="ECO:0000256" key="16">
    <source>
        <dbReference type="HAMAP-Rule" id="MF_01346"/>
    </source>
</evidence>
<dbReference type="FunFam" id="1.20.150.20:FF:000001">
    <property type="entry name" value="ATP synthase subunit alpha"/>
    <property type="match status" value="1"/>
</dbReference>
<accession>A0A2A6FF36</accession>
<dbReference type="InterPro" id="IPR000194">
    <property type="entry name" value="ATPase_F1/V1/A1_a/bsu_nucl-bd"/>
</dbReference>
<dbReference type="GO" id="GO:0043531">
    <property type="term" value="F:ADP binding"/>
    <property type="evidence" value="ECO:0007669"/>
    <property type="project" value="TreeGrafter"/>
</dbReference>
<evidence type="ECO:0000256" key="7">
    <source>
        <dbReference type="ARBA" id="ARBA00022741"/>
    </source>
</evidence>
<organism evidence="20 21">
    <name type="scientific">Mesorhizobium sanjuanii</name>
    <dbReference type="NCBI Taxonomy" id="2037900"/>
    <lineage>
        <taxon>Bacteria</taxon>
        <taxon>Pseudomonadati</taxon>
        <taxon>Pseudomonadota</taxon>
        <taxon>Alphaproteobacteria</taxon>
        <taxon>Hyphomicrobiales</taxon>
        <taxon>Phyllobacteriaceae</taxon>
        <taxon>Mesorhizobium</taxon>
    </lineage>
</organism>
<evidence type="ECO:0000256" key="8">
    <source>
        <dbReference type="ARBA" id="ARBA00022781"/>
    </source>
</evidence>
<evidence type="ECO:0000259" key="17">
    <source>
        <dbReference type="Pfam" id="PF00006"/>
    </source>
</evidence>
<keyword evidence="6" id="KW-0997">Cell inner membrane</keyword>
<feature type="domain" description="ATP synthase alpha subunit C-terminal" evidence="18">
    <location>
        <begin position="379"/>
        <end position="504"/>
    </location>
</feature>
<dbReference type="InterPro" id="IPR027417">
    <property type="entry name" value="P-loop_NTPase"/>
</dbReference>
<reference evidence="20 21" key="1">
    <citation type="submission" date="2017-09" db="EMBL/GenBank/DDBJ databases">
        <title>Mesorhizobum sanjuanii sp. nov. isolated from nodules of Lotus tenuis in saline-alkaline lowlands of Flooding Pampa.</title>
        <authorList>
            <person name="Sannazzaro A.I."/>
            <person name="Torres Tejerizo G.A."/>
            <person name="Fontana F."/>
            <person name="Cumpa Velazquez L.M."/>
            <person name="Hansen L."/>
            <person name="Pistorio M."/>
            <person name="Estrella M.J."/>
        </authorList>
    </citation>
    <scope>NUCLEOTIDE SEQUENCE [LARGE SCALE GENOMIC DNA]</scope>
    <source>
        <strain evidence="20 21">BSA136</strain>
    </source>
</reference>
<dbReference type="GO" id="GO:0005524">
    <property type="term" value="F:ATP binding"/>
    <property type="evidence" value="ECO:0007669"/>
    <property type="project" value="UniProtKB-UniRule"/>
</dbReference>
<keyword evidence="21" id="KW-1185">Reference proteome</keyword>
<name>A0A2A6FF36_9HYPH</name>
<dbReference type="FunFam" id="2.40.30.20:FF:000001">
    <property type="entry name" value="ATP synthase subunit alpha"/>
    <property type="match status" value="1"/>
</dbReference>
<comment type="caution">
    <text evidence="20">The sequence shown here is derived from an EMBL/GenBank/DDBJ whole genome shotgun (WGS) entry which is preliminary data.</text>
</comment>
<evidence type="ECO:0000256" key="11">
    <source>
        <dbReference type="ARBA" id="ARBA00023065"/>
    </source>
</evidence>
<dbReference type="InterPro" id="IPR023366">
    <property type="entry name" value="ATP_synth_asu-like_sf"/>
</dbReference>
<dbReference type="InterPro" id="IPR038376">
    <property type="entry name" value="ATP_synth_asu_C_sf"/>
</dbReference>
<dbReference type="SUPFAM" id="SSF52540">
    <property type="entry name" value="P-loop containing nucleoside triphosphate hydrolases"/>
    <property type="match status" value="1"/>
</dbReference>
<dbReference type="EMBL" id="NWQG01000085">
    <property type="protein sequence ID" value="PDQ20343.1"/>
    <property type="molecule type" value="Genomic_DNA"/>
</dbReference>
<dbReference type="Gene3D" id="2.40.30.20">
    <property type="match status" value="1"/>
</dbReference>
<keyword evidence="12 16" id="KW-0472">Membrane</keyword>
<dbReference type="SUPFAM" id="SSF47917">
    <property type="entry name" value="C-terminal domain of alpha and beta subunits of F1 ATP synthase"/>
    <property type="match status" value="1"/>
</dbReference>
<evidence type="ECO:0000259" key="18">
    <source>
        <dbReference type="Pfam" id="PF00306"/>
    </source>
</evidence>
<dbReference type="EC" id="7.1.2.2" evidence="16"/>
<dbReference type="GO" id="GO:0046933">
    <property type="term" value="F:proton-transporting ATP synthase activity, rotational mechanism"/>
    <property type="evidence" value="ECO:0007669"/>
    <property type="project" value="UniProtKB-UniRule"/>
</dbReference>
<evidence type="ECO:0000256" key="13">
    <source>
        <dbReference type="ARBA" id="ARBA00023196"/>
    </source>
</evidence>
<dbReference type="NCBIfam" id="TIGR00962">
    <property type="entry name" value="atpA"/>
    <property type="match status" value="1"/>
</dbReference>
<dbReference type="InterPro" id="IPR000793">
    <property type="entry name" value="ATP_synth_asu_C"/>
</dbReference>
<dbReference type="RefSeq" id="WP_008873651.1">
    <property type="nucleotide sequence ID" value="NZ_NWQG01000085.1"/>
</dbReference>
<dbReference type="GO" id="GO:0005886">
    <property type="term" value="C:plasma membrane"/>
    <property type="evidence" value="ECO:0007669"/>
    <property type="project" value="UniProtKB-SubCell"/>
</dbReference>
<evidence type="ECO:0000256" key="4">
    <source>
        <dbReference type="ARBA" id="ARBA00022448"/>
    </source>
</evidence>
<dbReference type="CDD" id="cd18116">
    <property type="entry name" value="ATP-synt_F1_alpha_N"/>
    <property type="match status" value="1"/>
</dbReference>
<dbReference type="PANTHER" id="PTHR48082:SF2">
    <property type="entry name" value="ATP SYNTHASE SUBUNIT ALPHA, MITOCHONDRIAL"/>
    <property type="match status" value="1"/>
</dbReference>
<keyword evidence="11 16" id="KW-0406">Ion transport</keyword>
<dbReference type="PANTHER" id="PTHR48082">
    <property type="entry name" value="ATP SYNTHASE SUBUNIT ALPHA, MITOCHONDRIAL"/>
    <property type="match status" value="1"/>
</dbReference>
<dbReference type="InterPro" id="IPR004100">
    <property type="entry name" value="ATPase_F1/V1/A1_a/bsu_N"/>
</dbReference>
<dbReference type="Gene3D" id="1.20.150.20">
    <property type="entry name" value="ATP synthase alpha/beta chain, C-terminal domain"/>
    <property type="match status" value="1"/>
</dbReference>
<dbReference type="CDD" id="cd18113">
    <property type="entry name" value="ATP-synt_F1_alpha_C"/>
    <property type="match status" value="1"/>
</dbReference>
<evidence type="ECO:0000256" key="10">
    <source>
        <dbReference type="ARBA" id="ARBA00022967"/>
    </source>
</evidence>
<keyword evidence="10 16" id="KW-1278">Translocase</keyword>
<feature type="domain" description="ATPase F1/V1/A1 complex alpha/beta subunit N-terminal" evidence="19">
    <location>
        <begin position="25"/>
        <end position="92"/>
    </location>
</feature>
<evidence type="ECO:0000259" key="19">
    <source>
        <dbReference type="Pfam" id="PF02874"/>
    </source>
</evidence>
<sequence length="509" mass="54917">MDIRAAEISAILKDQIKNFGKEAEVSEVGQVLSVGDGIARVYGLDNVQAGEMVEFPGGIRGMALNLEADNVGVVIFGADRDIKEGDTVKRTGAIVDVPVGPGLLGRVVDALGNPIDGKGPIKATERKRVDVKAPGIIPRKSVHEPMSTGLKAIDALIPVGRGQRELVIGDRQTGKTAIILDTMLNQKSVHDNGPEKEKLYCVYVAVGQKRSTVAQFVKVLEERGALDYSIIIAATASDPAPMQFLAPFAGCTMGEYFRDNGMHALISYDDLSKQAVAYRQMSLLLRRPPGREAYPGDVFYLHSRLLERAAKLNDDNGNGSLTALPIIETQANDVSAYIPTNVISITDGQIFLETNLFFQGIRPAVNVGLSVSRVGSSAQIKAMKQVAGSIKGELAQYREMAAFAQFGSDLDAATQRLLNRGSRLTELLKQPQFSPLKVEEQVAVIFAGVNGYLDKLAVNQVGKFEHGLLSHMRSAGKDVLDGIRKEKALSDDLRAKLKAEIDAFAKTFA</sequence>
<dbReference type="SUPFAM" id="SSF50615">
    <property type="entry name" value="N-terminal domain of alpha and beta subunits of F1 ATP synthase"/>
    <property type="match status" value="1"/>
</dbReference>
<evidence type="ECO:0000313" key="21">
    <source>
        <dbReference type="Proteomes" id="UP000219182"/>
    </source>
</evidence>
<evidence type="ECO:0000313" key="20">
    <source>
        <dbReference type="EMBL" id="PDQ20343.1"/>
    </source>
</evidence>
<dbReference type="InterPro" id="IPR020003">
    <property type="entry name" value="ATPase_a/bsu_AS"/>
</dbReference>
<dbReference type="InterPro" id="IPR033732">
    <property type="entry name" value="ATP_synth_F1_a_nt-bd_dom"/>
</dbReference>
<dbReference type="PIRSF" id="PIRSF039088">
    <property type="entry name" value="F_ATPase_subunit_alpha"/>
    <property type="match status" value="1"/>
</dbReference>
<feature type="domain" description="ATPase F1/V1/A1 complex alpha/beta subunit nucleotide-binding" evidence="17">
    <location>
        <begin position="149"/>
        <end position="372"/>
    </location>
</feature>
<evidence type="ECO:0000256" key="1">
    <source>
        <dbReference type="ARBA" id="ARBA00003784"/>
    </source>
</evidence>
<dbReference type="HAMAP" id="MF_01346">
    <property type="entry name" value="ATP_synth_alpha_bact"/>
    <property type="match status" value="1"/>
</dbReference>
<keyword evidence="8 16" id="KW-0375">Hydrogen ion transport</keyword>
<comment type="subunit">
    <text evidence="15">F-type ATPases have 2 components, CF(1) - the catalytic core - and CF(0) - the membrane proton channel. CF(1) has five subunits: alpha(3), beta(3), gamma(1), delta(1), epsilon(1). CF(0) has four main subunits: a(1), b(1), b'(1) and c(9-12).</text>
</comment>
<evidence type="ECO:0000256" key="12">
    <source>
        <dbReference type="ARBA" id="ARBA00023136"/>
    </source>
</evidence>
<gene>
    <name evidence="16" type="primary">atpA</name>
    <name evidence="20" type="ORF">CN311_14870</name>
</gene>
<dbReference type="InterPro" id="IPR005294">
    <property type="entry name" value="ATP_synth_F1_asu"/>
</dbReference>
<dbReference type="Pfam" id="PF00006">
    <property type="entry name" value="ATP-synt_ab"/>
    <property type="match status" value="1"/>
</dbReference>
<protein>
    <recommendedName>
        <fullName evidence="16">ATP synthase subunit alpha</fullName>
        <ecNumber evidence="16">7.1.2.2</ecNumber>
    </recommendedName>
    <alternativeName>
        <fullName evidence="16">ATP synthase F1 sector subunit alpha</fullName>
    </alternativeName>
    <alternativeName>
        <fullName evidence="16">F-ATPase subunit alpha</fullName>
    </alternativeName>
</protein>
<keyword evidence="13 16" id="KW-0139">CF(1)</keyword>
<keyword evidence="5 16" id="KW-1003">Cell membrane</keyword>
<dbReference type="Pfam" id="PF00306">
    <property type="entry name" value="ATP-synt_ab_C"/>
    <property type="match status" value="1"/>
</dbReference>
<evidence type="ECO:0000256" key="2">
    <source>
        <dbReference type="ARBA" id="ARBA00004370"/>
    </source>
</evidence>
<keyword evidence="7 16" id="KW-0547">Nucleotide-binding</keyword>
<evidence type="ECO:0000256" key="9">
    <source>
        <dbReference type="ARBA" id="ARBA00022840"/>
    </source>
</evidence>